<reference evidence="2" key="1">
    <citation type="submission" date="2023-04" db="EMBL/GenBank/DDBJ databases">
        <authorList>
            <consortium name="ELIXIR-Norway"/>
        </authorList>
    </citation>
    <scope>NUCLEOTIDE SEQUENCE [LARGE SCALE GENOMIC DNA]</scope>
</reference>
<sequence>MRLRFQRQQAGAQMSKERADTGGPNLVGGTKESCLRSRHQDGACVVSPPVTIVFPRKPQYHCQVTHVRRDSESSRIPAAPPGGAAAWHPRPWPHLPERLRLSARRAPRQRGEWPACSPDRQLENTNKTEGKEINNKERARKPKKIQFPGSGKLGACSLARPRAFGTGTGALCAAFGHPLRAPS</sequence>
<accession>A0ABN8Z0K7</accession>
<gene>
    <name evidence="2" type="ORF">MRATA1EN1_LOCUS15872</name>
</gene>
<feature type="compositionally biased region" description="Polar residues" evidence="1">
    <location>
        <begin position="1"/>
        <end position="12"/>
    </location>
</feature>
<evidence type="ECO:0000313" key="3">
    <source>
        <dbReference type="Proteomes" id="UP001176941"/>
    </source>
</evidence>
<dbReference type="EMBL" id="OX459962">
    <property type="protein sequence ID" value="CAI9166910.1"/>
    <property type="molecule type" value="Genomic_DNA"/>
</dbReference>
<proteinExistence type="predicted"/>
<keyword evidence="3" id="KW-1185">Reference proteome</keyword>
<feature type="compositionally biased region" description="Basic and acidic residues" evidence="1">
    <location>
        <begin position="120"/>
        <end position="137"/>
    </location>
</feature>
<name>A0ABN8Z0K7_RANTA</name>
<protein>
    <submittedName>
        <fullName evidence="2">Uncharacterized protein</fullName>
    </submittedName>
</protein>
<evidence type="ECO:0000313" key="2">
    <source>
        <dbReference type="EMBL" id="CAI9166910.1"/>
    </source>
</evidence>
<organism evidence="2 3">
    <name type="scientific">Rangifer tarandus platyrhynchus</name>
    <name type="common">Svalbard reindeer</name>
    <dbReference type="NCBI Taxonomy" id="3082113"/>
    <lineage>
        <taxon>Eukaryota</taxon>
        <taxon>Metazoa</taxon>
        <taxon>Chordata</taxon>
        <taxon>Craniata</taxon>
        <taxon>Vertebrata</taxon>
        <taxon>Euteleostomi</taxon>
        <taxon>Mammalia</taxon>
        <taxon>Eutheria</taxon>
        <taxon>Laurasiatheria</taxon>
        <taxon>Artiodactyla</taxon>
        <taxon>Ruminantia</taxon>
        <taxon>Pecora</taxon>
        <taxon>Cervidae</taxon>
        <taxon>Odocoileinae</taxon>
        <taxon>Rangifer</taxon>
    </lineage>
</organism>
<feature type="region of interest" description="Disordered" evidence="1">
    <location>
        <begin position="104"/>
        <end position="152"/>
    </location>
</feature>
<evidence type="ECO:0000256" key="1">
    <source>
        <dbReference type="SAM" id="MobiDB-lite"/>
    </source>
</evidence>
<feature type="region of interest" description="Disordered" evidence="1">
    <location>
        <begin position="71"/>
        <end position="91"/>
    </location>
</feature>
<feature type="region of interest" description="Disordered" evidence="1">
    <location>
        <begin position="1"/>
        <end position="34"/>
    </location>
</feature>
<dbReference type="Proteomes" id="UP001176941">
    <property type="component" value="Chromosome 26"/>
</dbReference>